<keyword evidence="13" id="KW-0239">DNA-directed DNA polymerase</keyword>
<evidence type="ECO:0000256" key="4">
    <source>
        <dbReference type="ARBA" id="ARBA00022695"/>
    </source>
</evidence>
<evidence type="ECO:0000259" key="21">
    <source>
        <dbReference type="PROSITE" id="PS50878"/>
    </source>
</evidence>
<reference evidence="25 26" key="1">
    <citation type="journal article" date="2019" name="Sci. Rep.">
        <title>Comparative genomics of chytrid fungi reveal insights into the obligate biotrophic and pathogenic lifestyle of Synchytrium endobioticum.</title>
        <authorList>
            <person name="van de Vossenberg B.T.L.H."/>
            <person name="Warris S."/>
            <person name="Nguyen H.D.T."/>
            <person name="van Gent-Pelzer M.P.E."/>
            <person name="Joly D.L."/>
            <person name="van de Geest H.C."/>
            <person name="Bonants P.J.M."/>
            <person name="Smith D.S."/>
            <person name="Levesque C.A."/>
            <person name="van der Lee T.A.J."/>
        </authorList>
    </citation>
    <scope>NUCLEOTIDE SEQUENCE [LARGE SCALE GENOMIC DNA]</scope>
    <source>
        <strain evidence="23 26">LEV6574</strain>
        <strain evidence="24 25">MB42</strain>
    </source>
</reference>
<feature type="coiled-coil region" evidence="17">
    <location>
        <begin position="1"/>
        <end position="49"/>
    </location>
</feature>
<evidence type="ECO:0000256" key="15">
    <source>
        <dbReference type="ARBA" id="ARBA00023172"/>
    </source>
</evidence>
<dbReference type="InterPro" id="IPR036397">
    <property type="entry name" value="RNaseH_sf"/>
</dbReference>
<dbReference type="Gene3D" id="3.30.70.270">
    <property type="match status" value="2"/>
</dbReference>
<evidence type="ECO:0000256" key="8">
    <source>
        <dbReference type="ARBA" id="ARBA00022759"/>
    </source>
</evidence>
<dbReference type="SMART" id="SM00343">
    <property type="entry name" value="ZnF_C2HC"/>
    <property type="match status" value="1"/>
</dbReference>
<dbReference type="Pfam" id="PF17921">
    <property type="entry name" value="Integrase_H2C2"/>
    <property type="match status" value="1"/>
</dbReference>
<evidence type="ECO:0000259" key="22">
    <source>
        <dbReference type="PROSITE" id="PS50994"/>
    </source>
</evidence>
<dbReference type="GO" id="GO:0008270">
    <property type="term" value="F:zinc ion binding"/>
    <property type="evidence" value="ECO:0007669"/>
    <property type="project" value="UniProtKB-KW"/>
</dbReference>
<dbReference type="CDD" id="cd09274">
    <property type="entry name" value="RNase_HI_RT_Ty3"/>
    <property type="match status" value="1"/>
</dbReference>
<feature type="domain" description="Reverse transcriptase" evidence="21">
    <location>
        <begin position="606"/>
        <end position="785"/>
    </location>
</feature>
<feature type="region of interest" description="Disordered" evidence="18">
    <location>
        <begin position="280"/>
        <end position="314"/>
    </location>
</feature>
<organism evidence="23 26">
    <name type="scientific">Synchytrium endobioticum</name>
    <dbReference type="NCBI Taxonomy" id="286115"/>
    <lineage>
        <taxon>Eukaryota</taxon>
        <taxon>Fungi</taxon>
        <taxon>Fungi incertae sedis</taxon>
        <taxon>Chytridiomycota</taxon>
        <taxon>Chytridiomycota incertae sedis</taxon>
        <taxon>Chytridiomycetes</taxon>
        <taxon>Synchytriales</taxon>
        <taxon>Synchytriaceae</taxon>
        <taxon>Synchytrium</taxon>
    </lineage>
</organism>
<dbReference type="InterPro" id="IPR001584">
    <property type="entry name" value="Integrase_cat-core"/>
</dbReference>
<keyword evidence="3" id="KW-0808">Transferase</keyword>
<keyword evidence="2" id="KW-0645">Protease</keyword>
<dbReference type="InterPro" id="IPR043502">
    <property type="entry name" value="DNA/RNA_pol_sf"/>
</dbReference>
<dbReference type="InterPro" id="IPR012337">
    <property type="entry name" value="RNaseH-like_sf"/>
</dbReference>
<dbReference type="CDD" id="cd00303">
    <property type="entry name" value="retropepsin_like"/>
    <property type="match status" value="1"/>
</dbReference>
<keyword evidence="7" id="KW-0064">Aspartyl protease</keyword>
<keyword evidence="16" id="KW-0862">Zinc</keyword>
<keyword evidence="16" id="KW-0863">Zinc-finger</keyword>
<feature type="domain" description="Chromo" evidence="19">
    <location>
        <begin position="1448"/>
        <end position="1508"/>
    </location>
</feature>
<keyword evidence="8" id="KW-0255">Endonuclease</keyword>
<dbReference type="InterPro" id="IPR016197">
    <property type="entry name" value="Chromo-like_dom_sf"/>
</dbReference>
<dbReference type="GO" id="GO:0003887">
    <property type="term" value="F:DNA-directed DNA polymerase activity"/>
    <property type="evidence" value="ECO:0007669"/>
    <property type="project" value="UniProtKB-KW"/>
</dbReference>
<dbReference type="InterPro" id="IPR056924">
    <property type="entry name" value="SH3_Tf2-1"/>
</dbReference>
<feature type="compositionally biased region" description="Low complexity" evidence="18">
    <location>
        <begin position="301"/>
        <end position="311"/>
    </location>
</feature>
<dbReference type="InterPro" id="IPR050951">
    <property type="entry name" value="Retrovirus_Pol_polyprotein"/>
</dbReference>
<dbReference type="Proteomes" id="UP000317494">
    <property type="component" value="Unassembled WGS sequence"/>
</dbReference>
<evidence type="ECO:0000256" key="7">
    <source>
        <dbReference type="ARBA" id="ARBA00022750"/>
    </source>
</evidence>
<keyword evidence="5" id="KW-0540">Nuclease</keyword>
<dbReference type="VEuPathDB" id="FungiDB:SeMB42_g03278"/>
<comment type="caution">
    <text evidence="23">The sequence shown here is derived from an EMBL/GenBank/DDBJ whole genome shotgun (WGS) entry which is preliminary data.</text>
</comment>
<evidence type="ECO:0000256" key="16">
    <source>
        <dbReference type="PROSITE-ProRule" id="PRU00047"/>
    </source>
</evidence>
<dbReference type="PROSITE" id="PS50878">
    <property type="entry name" value="RT_POL"/>
    <property type="match status" value="1"/>
</dbReference>
<dbReference type="Pfam" id="PF03732">
    <property type="entry name" value="Retrotrans_gag"/>
    <property type="match status" value="1"/>
</dbReference>
<dbReference type="FunFam" id="3.30.70.270:FF:000020">
    <property type="entry name" value="Transposon Tf2-6 polyprotein-like Protein"/>
    <property type="match status" value="1"/>
</dbReference>
<dbReference type="PROSITE" id="PS50013">
    <property type="entry name" value="CHROMO_2"/>
    <property type="match status" value="1"/>
</dbReference>
<evidence type="ECO:0000313" key="23">
    <source>
        <dbReference type="EMBL" id="TPX43522.1"/>
    </source>
</evidence>
<dbReference type="Pfam" id="PF00098">
    <property type="entry name" value="zf-CCHC"/>
    <property type="match status" value="1"/>
</dbReference>
<evidence type="ECO:0000256" key="10">
    <source>
        <dbReference type="ARBA" id="ARBA00022842"/>
    </source>
</evidence>
<feature type="domain" description="CCHC-type" evidence="20">
    <location>
        <begin position="320"/>
        <end position="335"/>
    </location>
</feature>
<dbReference type="GO" id="GO:0005634">
    <property type="term" value="C:nucleus"/>
    <property type="evidence" value="ECO:0007669"/>
    <property type="project" value="UniProtKB-ARBA"/>
</dbReference>
<dbReference type="Pfam" id="PF08284">
    <property type="entry name" value="RVP_2"/>
    <property type="match status" value="1"/>
</dbReference>
<dbReference type="Proteomes" id="UP000320475">
    <property type="component" value="Unassembled WGS sequence"/>
</dbReference>
<dbReference type="PROSITE" id="PS50994">
    <property type="entry name" value="INTEGRASE"/>
    <property type="match status" value="1"/>
</dbReference>
<evidence type="ECO:0000256" key="18">
    <source>
        <dbReference type="SAM" id="MobiDB-lite"/>
    </source>
</evidence>
<feature type="compositionally biased region" description="Basic and acidic residues" evidence="18">
    <location>
        <begin position="280"/>
        <end position="293"/>
    </location>
</feature>
<keyword evidence="9" id="KW-0378">Hydrolase</keyword>
<dbReference type="Gene3D" id="3.30.420.10">
    <property type="entry name" value="Ribonuclease H-like superfamily/Ribonuclease H"/>
    <property type="match status" value="1"/>
</dbReference>
<dbReference type="EMBL" id="QEAN01000114">
    <property type="protein sequence ID" value="TPX47561.1"/>
    <property type="molecule type" value="Genomic_DNA"/>
</dbReference>
<evidence type="ECO:0000256" key="1">
    <source>
        <dbReference type="ARBA" id="ARBA00012493"/>
    </source>
</evidence>
<dbReference type="InterPro" id="IPR001878">
    <property type="entry name" value="Znf_CCHC"/>
</dbReference>
<dbReference type="PANTHER" id="PTHR37984:SF5">
    <property type="entry name" value="PROTEIN NYNRIN-LIKE"/>
    <property type="match status" value="1"/>
</dbReference>
<keyword evidence="10" id="KW-0460">Magnesium</keyword>
<evidence type="ECO:0000256" key="12">
    <source>
        <dbReference type="ARBA" id="ARBA00022918"/>
    </source>
</evidence>
<dbReference type="FunFam" id="3.30.420.10:FF:000032">
    <property type="entry name" value="Retrovirus-related Pol polyprotein from transposon 297-like Protein"/>
    <property type="match status" value="1"/>
</dbReference>
<evidence type="ECO:0000256" key="17">
    <source>
        <dbReference type="SAM" id="Coils"/>
    </source>
</evidence>
<gene>
    <name evidence="23" type="ORF">SeLEV6574_g05013</name>
    <name evidence="24" type="ORF">SeMB42_g03278</name>
</gene>
<dbReference type="SUPFAM" id="SSF57756">
    <property type="entry name" value="Retrovirus zinc finger-like domains"/>
    <property type="match status" value="1"/>
</dbReference>
<dbReference type="GO" id="GO:0004519">
    <property type="term" value="F:endonuclease activity"/>
    <property type="evidence" value="ECO:0007669"/>
    <property type="project" value="UniProtKB-KW"/>
</dbReference>
<dbReference type="Gene3D" id="4.10.60.10">
    <property type="entry name" value="Zinc finger, CCHC-type"/>
    <property type="match status" value="1"/>
</dbReference>
<dbReference type="Pfam" id="PF00078">
    <property type="entry name" value="RVT_1"/>
    <property type="match status" value="1"/>
</dbReference>
<keyword evidence="15" id="KW-0233">DNA recombination</keyword>
<keyword evidence="11" id="KW-0229">DNA integration</keyword>
<dbReference type="STRING" id="286115.A0A507CWC0"/>
<dbReference type="PANTHER" id="PTHR37984">
    <property type="entry name" value="PROTEIN CBG26694"/>
    <property type="match status" value="1"/>
</dbReference>
<dbReference type="InterPro" id="IPR021109">
    <property type="entry name" value="Peptidase_aspartic_dom_sf"/>
</dbReference>
<evidence type="ECO:0000256" key="13">
    <source>
        <dbReference type="ARBA" id="ARBA00022932"/>
    </source>
</evidence>
<evidence type="ECO:0000256" key="14">
    <source>
        <dbReference type="ARBA" id="ARBA00023125"/>
    </source>
</evidence>
<evidence type="ECO:0000313" key="24">
    <source>
        <dbReference type="EMBL" id="TPX47561.1"/>
    </source>
</evidence>
<dbReference type="GO" id="GO:0015074">
    <property type="term" value="P:DNA integration"/>
    <property type="evidence" value="ECO:0007669"/>
    <property type="project" value="UniProtKB-KW"/>
</dbReference>
<evidence type="ECO:0000259" key="19">
    <source>
        <dbReference type="PROSITE" id="PS50013"/>
    </source>
</evidence>
<dbReference type="CDD" id="cd01647">
    <property type="entry name" value="RT_LTR"/>
    <property type="match status" value="1"/>
</dbReference>
<dbReference type="Gene3D" id="2.40.70.10">
    <property type="entry name" value="Acid Proteases"/>
    <property type="match status" value="1"/>
</dbReference>
<dbReference type="EMBL" id="QEAM01000220">
    <property type="protein sequence ID" value="TPX43522.1"/>
    <property type="molecule type" value="Genomic_DNA"/>
</dbReference>
<accession>A0A507CWC0</accession>
<evidence type="ECO:0000256" key="5">
    <source>
        <dbReference type="ARBA" id="ARBA00022722"/>
    </source>
</evidence>
<dbReference type="InterPro" id="IPR000953">
    <property type="entry name" value="Chromo/chromo_shadow_dom"/>
</dbReference>
<dbReference type="GO" id="GO:0003964">
    <property type="term" value="F:RNA-directed DNA polymerase activity"/>
    <property type="evidence" value="ECO:0007669"/>
    <property type="project" value="UniProtKB-KW"/>
</dbReference>
<keyword evidence="6" id="KW-0479">Metal-binding</keyword>
<sequence>MTSAMDTASSLRQEIDILKEENAGFTSEIKALTAKIEELEERVNHGEGSPSSGGAFGFLLDKPKVRQPDQYDGRHDAAEIRRFVSSVRSYVDRLQTQEQLNVAISYLTGSAATWAHGLRTKYNSLINKPTTKEGYKAQSVEALYDLESFLTALNDRFKPVNYKKRLWEEFDRLNQSNAVSTYVEHFDECVMNIERESLNDDEKPSQADLVRRFVAGLKSEVKLEVEKAQTSRTLSLDEIKSLADTIDQKLWEERRNCESRGSKPRLNTKSPHFLKRNVEIHNSKGESNRIEGHVKKRQREPSWSSSTPSSPKKMKNNANCFVCGQVGHIARECDKRVVHVKGKQADKIELHLIEKGDVGSQLLRTCGTLSGARVFVLFDPGATHNMVSCRFIKHEHCHHLLRRLRPLSSPMTCIGYDGSESSLDSSLDNVALKVGDWCERLDLIVAPIRDYDVILGKAWFDKRQPVIDWSRNILRLGPNSMYRISANYSKPHVDEKQSLDIVNANVMNTHMGAGLVTYLAYVRVVNSEIASNEVDEESTLRGLRTKLQLDYHESLFQDSELPHGLPPVREVEHAIDLTSSETPHKPPYRLTHPEMDELKKQLDYLIDRGLLRPSTSPFGAPVLFAPKKDGGLRLCLDYRALNKITVKNRYPLPRIEDQIDRIQGARYFTKLDLRWGYWQVRIRDGDQHKTAITTRYGAYEFMVMPFGMCNAPATFQRMMNDILRPFLDRFVVVYLDDILIYSKNLDDHLKHVKEVFDVLVKNKLSAKYSKCELIRRKVQFLGYVVSSDGIEADPKHLDSVRKWPIPTNVSQLRSFLGMTNWLKRFIKDYSAIASPLTDKLHNDVAFVWGNEQQTAFEALKFILTNPPLLQIYDHQLPTKIQHDSSGFAVSGVLLQERDGRWHPVCYTSRKMNSAERNYPVHEQELLGLVHCLKEWRHYLVGREFVINTDHQSLKHLQTQATVSRRQARWLELFAEFNLNIVPIAGKQNVIADAISRRSDLMESNLIESTLVLPDEVKAQFVTGYASDEHWNRILSILKGEAETPKNLAYLIKQLRYEDDLIYKVGEERVKLCVPTNELRRSLLHDHHDSPLAGHRTSHTKELSKHYYWPKMNKMIERYIRSCRECQRNRANNRQPAGLLMPLQIPRNNWESVSMDFVVELPETAEGYNAIFTVVDRRSKMAHFIACKLPTVEQAARLYLQHVFKHHGIPKSIVSDRDPRFTSAFWTSLHEMMNIKLSMSTVNHPQSDGQTEITQRTLQSYLRNYVAFQQSDWADWLALAEFNYNSAKSSSTQHSPFELNYGYQPADLRSYRAFERRTDLEPEAAEYLEQLHRWQDQLSDTLKEAQERQARYANEGRRDESFDVGDKVYVSSRVYKDATGRNRPSEKLRSLFYGPFEIIQRINDVAYRVDIPRDTNQHNVFHVQWMRRHVKNDETVLPGRYPDHNEEEYVVEKILYSVRGRGRGGPLSYVVKWVGRNEVATLKANDERLAEFQGQLPNVQLLSNSEQRRRLRVLKKLGGFSA</sequence>
<name>A0A507CWC0_9FUNG</name>
<evidence type="ECO:0000313" key="26">
    <source>
        <dbReference type="Proteomes" id="UP000320475"/>
    </source>
</evidence>
<dbReference type="PROSITE" id="PS50158">
    <property type="entry name" value="ZF_CCHC"/>
    <property type="match status" value="1"/>
</dbReference>
<dbReference type="FunFam" id="3.10.20.370:FF:000001">
    <property type="entry name" value="Retrovirus-related Pol polyprotein from transposon 17.6-like protein"/>
    <property type="match status" value="1"/>
</dbReference>
<evidence type="ECO:0000256" key="3">
    <source>
        <dbReference type="ARBA" id="ARBA00022679"/>
    </source>
</evidence>
<dbReference type="InterPro" id="IPR041588">
    <property type="entry name" value="Integrase_H2C2"/>
</dbReference>
<dbReference type="Gene3D" id="1.10.340.70">
    <property type="match status" value="1"/>
</dbReference>
<evidence type="ECO:0000256" key="2">
    <source>
        <dbReference type="ARBA" id="ARBA00022670"/>
    </source>
</evidence>
<dbReference type="SUPFAM" id="SSF54160">
    <property type="entry name" value="Chromo domain-like"/>
    <property type="match status" value="1"/>
</dbReference>
<dbReference type="SUPFAM" id="SSF53098">
    <property type="entry name" value="Ribonuclease H-like"/>
    <property type="match status" value="1"/>
</dbReference>
<feature type="domain" description="Integrase catalytic" evidence="22">
    <location>
        <begin position="1141"/>
        <end position="1303"/>
    </location>
</feature>
<dbReference type="Pfam" id="PF17917">
    <property type="entry name" value="RT_RNaseH"/>
    <property type="match status" value="1"/>
</dbReference>
<dbReference type="GO" id="GO:0006508">
    <property type="term" value="P:proteolysis"/>
    <property type="evidence" value="ECO:0007669"/>
    <property type="project" value="UniProtKB-KW"/>
</dbReference>
<dbReference type="InterPro" id="IPR005162">
    <property type="entry name" value="Retrotrans_gag_dom"/>
</dbReference>
<feature type="coiled-coil region" evidence="17">
    <location>
        <begin position="1323"/>
        <end position="1354"/>
    </location>
</feature>
<dbReference type="GO" id="GO:0006310">
    <property type="term" value="P:DNA recombination"/>
    <property type="evidence" value="ECO:0007669"/>
    <property type="project" value="UniProtKB-KW"/>
</dbReference>
<dbReference type="Pfam" id="PF24626">
    <property type="entry name" value="SH3_Tf2-1"/>
    <property type="match status" value="1"/>
</dbReference>
<keyword evidence="14" id="KW-0238">DNA-binding</keyword>
<evidence type="ECO:0000259" key="20">
    <source>
        <dbReference type="PROSITE" id="PS50158"/>
    </source>
</evidence>
<dbReference type="Gene3D" id="3.10.10.10">
    <property type="entry name" value="HIV Type 1 Reverse Transcriptase, subunit A, domain 1"/>
    <property type="match status" value="1"/>
</dbReference>
<evidence type="ECO:0000256" key="6">
    <source>
        <dbReference type="ARBA" id="ARBA00022723"/>
    </source>
</evidence>
<keyword evidence="25" id="KW-1185">Reference proteome</keyword>
<evidence type="ECO:0000313" key="25">
    <source>
        <dbReference type="Proteomes" id="UP000317494"/>
    </source>
</evidence>
<dbReference type="EC" id="2.7.7.49" evidence="1"/>
<dbReference type="OrthoDB" id="2155711at2759"/>
<evidence type="ECO:0000256" key="11">
    <source>
        <dbReference type="ARBA" id="ARBA00022908"/>
    </source>
</evidence>
<dbReference type="InterPro" id="IPR000477">
    <property type="entry name" value="RT_dom"/>
</dbReference>
<proteinExistence type="predicted"/>
<evidence type="ECO:0000256" key="9">
    <source>
        <dbReference type="ARBA" id="ARBA00022801"/>
    </source>
</evidence>
<keyword evidence="4" id="KW-0548">Nucleotidyltransferase</keyword>
<dbReference type="SUPFAM" id="SSF56672">
    <property type="entry name" value="DNA/RNA polymerases"/>
    <property type="match status" value="1"/>
</dbReference>
<keyword evidence="12" id="KW-0695">RNA-directed DNA polymerase</keyword>
<dbReference type="GO" id="GO:0003677">
    <property type="term" value="F:DNA binding"/>
    <property type="evidence" value="ECO:0007669"/>
    <property type="project" value="UniProtKB-KW"/>
</dbReference>
<dbReference type="InterPro" id="IPR036875">
    <property type="entry name" value="Znf_CCHC_sf"/>
</dbReference>
<dbReference type="InterPro" id="IPR043128">
    <property type="entry name" value="Rev_trsase/Diguanyl_cyclase"/>
</dbReference>
<protein>
    <recommendedName>
        <fullName evidence="1">RNA-directed DNA polymerase</fullName>
        <ecNumber evidence="1">2.7.7.49</ecNumber>
    </recommendedName>
</protein>
<dbReference type="InterPro" id="IPR041373">
    <property type="entry name" value="RT_RNaseH"/>
</dbReference>
<dbReference type="GO" id="GO:0004190">
    <property type="term" value="F:aspartic-type endopeptidase activity"/>
    <property type="evidence" value="ECO:0007669"/>
    <property type="project" value="UniProtKB-KW"/>
</dbReference>
<dbReference type="Gene3D" id="3.10.20.370">
    <property type="match status" value="1"/>
</dbReference>
<dbReference type="FunFam" id="1.10.340.70:FF:000001">
    <property type="entry name" value="Retrovirus-related Pol polyprotein from transposon gypsy-like Protein"/>
    <property type="match status" value="1"/>
</dbReference>
<keyword evidence="17" id="KW-0175">Coiled coil</keyword>